<evidence type="ECO:0000259" key="3">
    <source>
        <dbReference type="Pfam" id="PF00294"/>
    </source>
</evidence>
<evidence type="ECO:0000256" key="1">
    <source>
        <dbReference type="ARBA" id="ARBA00022679"/>
    </source>
</evidence>
<evidence type="ECO:0000256" key="2">
    <source>
        <dbReference type="ARBA" id="ARBA00022777"/>
    </source>
</evidence>
<evidence type="ECO:0000313" key="4">
    <source>
        <dbReference type="EMBL" id="AMY22512.1"/>
    </source>
</evidence>
<keyword evidence="5" id="KW-1185">Reference proteome</keyword>
<dbReference type="RefSeq" id="WP_048317052.1">
    <property type="nucleotide sequence ID" value="NZ_CP015220.1"/>
</dbReference>
<dbReference type="InterPro" id="IPR029056">
    <property type="entry name" value="Ribokinase-like"/>
</dbReference>
<dbReference type="PANTHER" id="PTHR10584">
    <property type="entry name" value="SUGAR KINASE"/>
    <property type="match status" value="1"/>
</dbReference>
<name>A0A143QJ71_RHOFA</name>
<dbReference type="EC" id="2.7.1.-" evidence="4"/>
<dbReference type="Gene3D" id="3.40.1190.20">
    <property type="match status" value="1"/>
</dbReference>
<feature type="domain" description="Carbohydrate kinase PfkB" evidence="3">
    <location>
        <begin position="17"/>
        <end position="293"/>
    </location>
</feature>
<organism evidence="4 5">
    <name type="scientific">Rhodococcoides fascians</name>
    <name type="common">Rhodococcus fascians</name>
    <dbReference type="NCBI Taxonomy" id="1828"/>
    <lineage>
        <taxon>Bacteria</taxon>
        <taxon>Bacillati</taxon>
        <taxon>Actinomycetota</taxon>
        <taxon>Actinomycetes</taxon>
        <taxon>Mycobacteriales</taxon>
        <taxon>Nocardiaceae</taxon>
        <taxon>Rhodococcoides</taxon>
    </lineage>
</organism>
<dbReference type="GO" id="GO:0016301">
    <property type="term" value="F:kinase activity"/>
    <property type="evidence" value="ECO:0007669"/>
    <property type="project" value="UniProtKB-KW"/>
</dbReference>
<evidence type="ECO:0000313" key="5">
    <source>
        <dbReference type="Proteomes" id="UP000076038"/>
    </source>
</evidence>
<dbReference type="KEGG" id="rhs:A3Q41_01201"/>
<dbReference type="PATRIC" id="fig|1653479.3.peg.1217"/>
<keyword evidence="1 4" id="KW-0808">Transferase</keyword>
<reference evidence="5" key="2">
    <citation type="submission" date="2016-04" db="EMBL/GenBank/DDBJ databases">
        <title>Complete Genome and Plasmid Sequences for Rhodococcus fascians D188 and Draft Sequences for Rhodococcus spp. Isolates PBTS 1 and PBTS 2.</title>
        <authorList>
            <person name="Stamer R."/>
            <person name="Vereecke D."/>
            <person name="Zhang Y."/>
            <person name="Schilkey F."/>
            <person name="Devitt N."/>
            <person name="Randall J."/>
        </authorList>
    </citation>
    <scope>NUCLEOTIDE SEQUENCE [LARGE SCALE GENOMIC DNA]</scope>
    <source>
        <strain evidence="5">PBTS2</strain>
    </source>
</reference>
<dbReference type="AlphaFoldDB" id="A0A143QJ71"/>
<dbReference type="GO" id="GO:0005829">
    <property type="term" value="C:cytosol"/>
    <property type="evidence" value="ECO:0007669"/>
    <property type="project" value="TreeGrafter"/>
</dbReference>
<dbReference type="Proteomes" id="UP000076038">
    <property type="component" value="Chromosome"/>
</dbReference>
<dbReference type="OrthoDB" id="7946249at2"/>
<dbReference type="EMBL" id="CP015220">
    <property type="protein sequence ID" value="AMY22512.1"/>
    <property type="molecule type" value="Genomic_DNA"/>
</dbReference>
<gene>
    <name evidence="4" type="primary">ydjH</name>
    <name evidence="4" type="ORF">A3Q41_01201</name>
</gene>
<keyword evidence="2 4" id="KW-0418">Kinase</keyword>
<dbReference type="Pfam" id="PF00294">
    <property type="entry name" value="PfkB"/>
    <property type="match status" value="1"/>
</dbReference>
<reference evidence="4 5" key="1">
    <citation type="journal article" date="2016" name="Genome Announc.">
        <title>Complete Genome and Plasmid Sequences for Rhodococcus fascians D188 and Draft Sequences for Rhodococcus Isolates PBTS 1 and PBTS 2.</title>
        <authorList>
            <person name="Stamler R.A."/>
            <person name="Vereecke D."/>
            <person name="Zhang Y."/>
            <person name="Schilkey F."/>
            <person name="Devitt N."/>
            <person name="Randall J.J."/>
        </authorList>
    </citation>
    <scope>NUCLEOTIDE SEQUENCE [LARGE SCALE GENOMIC DNA]</scope>
    <source>
        <strain evidence="4 5">PBTS2</strain>
    </source>
</reference>
<dbReference type="PANTHER" id="PTHR10584:SF166">
    <property type="entry name" value="RIBOKINASE"/>
    <property type="match status" value="1"/>
</dbReference>
<protein>
    <submittedName>
        <fullName evidence="4">Putative sugar kinase YdjH</fullName>
        <ecNumber evidence="4">2.7.1.-</ecNumber>
    </submittedName>
</protein>
<dbReference type="SUPFAM" id="SSF53613">
    <property type="entry name" value="Ribokinase-like"/>
    <property type="match status" value="1"/>
</dbReference>
<proteinExistence type="predicted"/>
<sequence>MREPAEVLTLGVHVLDTLVRPVTEIPDGQQAVLAEQIATSAAGTAAGTALVLSRLGAAVHTAGVVGNDSAGAFLLQLLADDGVDVSLVHRMDGVQTSASVLPIRPDGSRPALHVIGANGYLSQHVPWNMFHNVDFMHLGGPEFFGPDTARDIARRAHEDGVVVTVDSLAPSVPEGLGAFAPALPYVDYLLPNDEQVLGWTGCATVEEGCRRLLELGASCVVATAGASPTLIVTADETVEVPAFAVDVVDTSGCGDAFSAGFVRGLSLNLNIVESAELGNATAAQVAQGLGTDFGTYELEFVRKFARTCRTI</sequence>
<accession>A0A143QJ71</accession>
<dbReference type="InterPro" id="IPR011611">
    <property type="entry name" value="PfkB_dom"/>
</dbReference>